<comment type="caution">
    <text evidence="3">The sequence shown here is derived from an EMBL/GenBank/DDBJ whole genome shotgun (WGS) entry which is preliminary data.</text>
</comment>
<feature type="region of interest" description="Disordered" evidence="1">
    <location>
        <begin position="71"/>
        <end position="93"/>
    </location>
</feature>
<feature type="compositionally biased region" description="Basic and acidic residues" evidence="1">
    <location>
        <begin position="75"/>
        <end position="93"/>
    </location>
</feature>
<dbReference type="Gene3D" id="2.60.40.1470">
    <property type="entry name" value="ApaG domain"/>
    <property type="match status" value="1"/>
</dbReference>
<dbReference type="OrthoDB" id="2305498at2759"/>
<accession>A0A2J7ZYV1</accession>
<dbReference type="PANTHER" id="PTHR47191">
    <property type="entry name" value="OS05G0170800 PROTEIN"/>
    <property type="match status" value="1"/>
</dbReference>
<dbReference type="PANTHER" id="PTHR47191:SF2">
    <property type="entry name" value="OS05G0170800 PROTEIN"/>
    <property type="match status" value="1"/>
</dbReference>
<evidence type="ECO:0000313" key="3">
    <source>
        <dbReference type="EMBL" id="PNH05449.1"/>
    </source>
</evidence>
<dbReference type="InterPro" id="IPR050718">
    <property type="entry name" value="ApaG-like"/>
</dbReference>
<dbReference type="InterPro" id="IPR007474">
    <property type="entry name" value="ApaG_domain"/>
</dbReference>
<feature type="domain" description="ApaG" evidence="2">
    <location>
        <begin position="37"/>
        <end position="170"/>
    </location>
</feature>
<reference evidence="3 4" key="1">
    <citation type="journal article" date="2017" name="Mol. Biol. Evol.">
        <title>The 4-celled Tetrabaena socialis nuclear genome reveals the essential components for genetic control of cell number at the origin of multicellularity in the volvocine lineage.</title>
        <authorList>
            <person name="Featherston J."/>
            <person name="Arakaki Y."/>
            <person name="Hanschen E.R."/>
            <person name="Ferris P.J."/>
            <person name="Michod R.E."/>
            <person name="Olson B.J.S.C."/>
            <person name="Nozaki H."/>
            <person name="Durand P.M."/>
        </authorList>
    </citation>
    <scope>NUCLEOTIDE SEQUENCE [LARGE SCALE GENOMIC DNA]</scope>
    <source>
        <strain evidence="3 4">NIES-571</strain>
    </source>
</reference>
<dbReference type="EMBL" id="PGGS01000305">
    <property type="protein sequence ID" value="PNH05449.1"/>
    <property type="molecule type" value="Genomic_DNA"/>
</dbReference>
<evidence type="ECO:0000259" key="2">
    <source>
        <dbReference type="PROSITE" id="PS51087"/>
    </source>
</evidence>
<dbReference type="PROSITE" id="PS51087">
    <property type="entry name" value="APAG"/>
    <property type="match status" value="1"/>
</dbReference>
<organism evidence="3 4">
    <name type="scientific">Tetrabaena socialis</name>
    <dbReference type="NCBI Taxonomy" id="47790"/>
    <lineage>
        <taxon>Eukaryota</taxon>
        <taxon>Viridiplantae</taxon>
        <taxon>Chlorophyta</taxon>
        <taxon>core chlorophytes</taxon>
        <taxon>Chlorophyceae</taxon>
        <taxon>CS clade</taxon>
        <taxon>Chlamydomonadales</taxon>
        <taxon>Tetrabaenaceae</taxon>
        <taxon>Tetrabaena</taxon>
    </lineage>
</organism>
<keyword evidence="4" id="KW-1185">Reference proteome</keyword>
<gene>
    <name evidence="3" type="ORF">TSOC_008264</name>
</gene>
<evidence type="ECO:0000256" key="1">
    <source>
        <dbReference type="SAM" id="MobiDB-lite"/>
    </source>
</evidence>
<dbReference type="Pfam" id="PF04379">
    <property type="entry name" value="DUF525"/>
    <property type="match status" value="1"/>
</dbReference>
<dbReference type="SUPFAM" id="SSF110069">
    <property type="entry name" value="ApaG-like"/>
    <property type="match status" value="1"/>
</dbReference>
<dbReference type="InterPro" id="IPR036767">
    <property type="entry name" value="ApaG_sf"/>
</dbReference>
<dbReference type="AlphaFoldDB" id="A0A2J7ZYV1"/>
<dbReference type="Proteomes" id="UP000236333">
    <property type="component" value="Unassembled WGS sequence"/>
</dbReference>
<protein>
    <recommendedName>
        <fullName evidence="2">ApaG domain-containing protein</fullName>
    </recommendedName>
</protein>
<sequence length="171" mass="18414">MGRREVELSVRKPVPDSWGTYGYSETGLAYQATALGSLLGPSLRTFPGAELLDASSLRRILRENFKYHKGASAADEPRLTGEGPKQEEREEARGMDSGVWALAALDVVGGQQPVIPPGDCFEYVSGTDLDTPAGLQTGKLEIAVLEGGRPSRTFMAAVAPFAHLRPDMQRP</sequence>
<name>A0A2J7ZYV1_9CHLO</name>
<evidence type="ECO:0000313" key="4">
    <source>
        <dbReference type="Proteomes" id="UP000236333"/>
    </source>
</evidence>
<proteinExistence type="predicted"/>